<name>A0ABS3T3U7_9FLAO</name>
<protein>
    <submittedName>
        <fullName evidence="2">Metal-dependent hydrolase</fullName>
    </submittedName>
</protein>
<dbReference type="PANTHER" id="PTHR40031:SF1">
    <property type="entry name" value="MEMBRANE-BOUND METAL-DEPENDENT HYDROLASE"/>
    <property type="match status" value="1"/>
</dbReference>
<keyword evidence="1" id="KW-0812">Transmembrane</keyword>
<organism evidence="2 3">
    <name type="scientific">Winogradskyella pelagia</name>
    <dbReference type="NCBI Taxonomy" id="2819984"/>
    <lineage>
        <taxon>Bacteria</taxon>
        <taxon>Pseudomonadati</taxon>
        <taxon>Bacteroidota</taxon>
        <taxon>Flavobacteriia</taxon>
        <taxon>Flavobacteriales</taxon>
        <taxon>Flavobacteriaceae</taxon>
        <taxon>Winogradskyella</taxon>
    </lineage>
</organism>
<feature type="transmembrane region" description="Helical" evidence="1">
    <location>
        <begin position="92"/>
        <end position="111"/>
    </location>
</feature>
<feature type="transmembrane region" description="Helical" evidence="1">
    <location>
        <begin position="166"/>
        <end position="183"/>
    </location>
</feature>
<feature type="transmembrane region" description="Helical" evidence="1">
    <location>
        <begin position="26"/>
        <end position="48"/>
    </location>
</feature>
<dbReference type="PANTHER" id="PTHR40031">
    <property type="entry name" value="HYPOTHETICAL MEMBRANE SPANNING PROTEIN"/>
    <property type="match status" value="1"/>
</dbReference>
<evidence type="ECO:0000256" key="1">
    <source>
        <dbReference type="SAM" id="Phobius"/>
    </source>
</evidence>
<gene>
    <name evidence="2" type="ORF">J4050_11685</name>
</gene>
<evidence type="ECO:0000313" key="2">
    <source>
        <dbReference type="EMBL" id="MBO3117413.1"/>
    </source>
</evidence>
<keyword evidence="3" id="KW-1185">Reference proteome</keyword>
<dbReference type="GO" id="GO:0016787">
    <property type="term" value="F:hydrolase activity"/>
    <property type="evidence" value="ECO:0007669"/>
    <property type="project" value="UniProtKB-KW"/>
</dbReference>
<keyword evidence="1" id="KW-1133">Transmembrane helix</keyword>
<dbReference type="EMBL" id="JAGEVF010000009">
    <property type="protein sequence ID" value="MBO3117413.1"/>
    <property type="molecule type" value="Genomic_DNA"/>
</dbReference>
<dbReference type="Pfam" id="PF04307">
    <property type="entry name" value="YdjM"/>
    <property type="match status" value="1"/>
</dbReference>
<proteinExistence type="predicted"/>
<comment type="caution">
    <text evidence="2">The sequence shown here is derived from an EMBL/GenBank/DDBJ whole genome shotgun (WGS) entry which is preliminary data.</text>
</comment>
<dbReference type="Proteomes" id="UP000676776">
    <property type="component" value="Unassembled WGS sequence"/>
</dbReference>
<feature type="transmembrane region" description="Helical" evidence="1">
    <location>
        <begin position="131"/>
        <end position="154"/>
    </location>
</feature>
<dbReference type="InterPro" id="IPR053170">
    <property type="entry name" value="Transcription_regulator"/>
</dbReference>
<dbReference type="InterPro" id="IPR007404">
    <property type="entry name" value="YdjM-like"/>
</dbReference>
<sequence>MDSLTQIVVGAACGEAVLGRKIGNKALLFGAIGGTIPDLDVIIGRLIYSNEIDALVFHRGFMHSFLFAFIGAFVFGWLVFRQYNRRSREGTTLLKDWIWLFFWSLFTHPIIDSFTPYGTQLFAPFSNYKVAFNNIAVVDPLYTLPFLIPLIMAMFYKRTDQSRRKFVGLGAVLSSAYMIFTLFNQHQVESILEKSLVDNDIRYQRYQVQPTIFNNLLWYGVAETKSSYYFGFYSLLDYEESFKNWAQIEKHHGLLPMEHEDLTKLAWFSNSYFNVTSTNTKGEYIFDDLRYPLLNPEDASSTLFSFTLIQKGERWDIKNRLPKLNEEPTLRSLFAPMFKRLMGQ</sequence>
<keyword evidence="1" id="KW-0472">Membrane</keyword>
<dbReference type="RefSeq" id="WP_208154766.1">
    <property type="nucleotide sequence ID" value="NZ_JAGEVF010000009.1"/>
</dbReference>
<keyword evidence="2" id="KW-0378">Hydrolase</keyword>
<feature type="transmembrane region" description="Helical" evidence="1">
    <location>
        <begin position="60"/>
        <end position="80"/>
    </location>
</feature>
<reference evidence="2 3" key="1">
    <citation type="submission" date="2021-03" db="EMBL/GenBank/DDBJ databases">
        <title>Winogradskyella sp. nov., isolated from costal sediment.</title>
        <authorList>
            <person name="Gao C."/>
        </authorList>
    </citation>
    <scope>NUCLEOTIDE SEQUENCE [LARGE SCALE GENOMIC DNA]</scope>
    <source>
        <strain evidence="2 3">DF17</strain>
    </source>
</reference>
<accession>A0ABS3T3U7</accession>
<evidence type="ECO:0000313" key="3">
    <source>
        <dbReference type="Proteomes" id="UP000676776"/>
    </source>
</evidence>